<dbReference type="RefSeq" id="WP_323280794.1">
    <property type="nucleotide sequence ID" value="NZ_JAYGGQ010000018.1"/>
</dbReference>
<dbReference type="Proteomes" id="UP001304769">
    <property type="component" value="Unassembled WGS sequence"/>
</dbReference>
<name>A0ABU5TB20_9MICC</name>
<evidence type="ECO:0000256" key="5">
    <source>
        <dbReference type="ARBA" id="ARBA00023306"/>
    </source>
</evidence>
<evidence type="ECO:0000256" key="6">
    <source>
        <dbReference type="SAM" id="MobiDB-lite"/>
    </source>
</evidence>
<dbReference type="PANTHER" id="PTHR37820">
    <property type="entry name" value="CELL DIVISION PROTEIN DIVIB"/>
    <property type="match status" value="1"/>
</dbReference>
<keyword evidence="5" id="KW-0131">Cell cycle</keyword>
<proteinExistence type="predicted"/>
<dbReference type="Pfam" id="PF08478">
    <property type="entry name" value="POTRA_1"/>
    <property type="match status" value="1"/>
</dbReference>
<keyword evidence="11" id="KW-1185">Reference proteome</keyword>
<evidence type="ECO:0000256" key="3">
    <source>
        <dbReference type="ARBA" id="ARBA00022692"/>
    </source>
</evidence>
<evidence type="ECO:0000256" key="4">
    <source>
        <dbReference type="ARBA" id="ARBA00022989"/>
    </source>
</evidence>
<evidence type="ECO:0000256" key="2">
    <source>
        <dbReference type="ARBA" id="ARBA00022618"/>
    </source>
</evidence>
<dbReference type="InterPro" id="IPR050487">
    <property type="entry name" value="FtsQ_DivIB"/>
</dbReference>
<feature type="transmembrane region" description="Helical" evidence="7">
    <location>
        <begin position="124"/>
        <end position="149"/>
    </location>
</feature>
<dbReference type="PANTHER" id="PTHR37820:SF1">
    <property type="entry name" value="CELL DIVISION PROTEIN FTSQ"/>
    <property type="match status" value="1"/>
</dbReference>
<comment type="caution">
    <text evidence="10">The sequence shown here is derived from an EMBL/GenBank/DDBJ whole genome shotgun (WGS) entry which is preliminary data.</text>
</comment>
<protein>
    <submittedName>
        <fullName evidence="10">Cell division protein FtsQ/DivIB</fullName>
    </submittedName>
</protein>
<sequence>MAPSPRKPRVPRTGAPAEPESASAEPREPREPRGGEARRVSFGATSKVTVLRPVHDDGEARLPEDAEEPAPGATGAPDADHSAKRARRGLGRARKAPPSAVSRHASGDVLAFPVPRAKRIRRRVLLVATTAVALVAALMALVIFTPVLAVRTVTVQGTKMLAPAQVASALKPLEGRSLTLVGPDDVSRLLRPIVQVKSSQSRAVPPNTLLVTIVERVPVALVKQDKGFSVVDGDGVEIAQTADRGAFAVPVIDSGGSALPHGTFLAVTGVLGALPTDVLSQLATAKADSVDSVQLKLANGKTVIWGNSEDRDLKAKVLEALMKATENPVKGQTPVNVYDVSVPRHPVTR</sequence>
<keyword evidence="3 7" id="KW-0812">Transmembrane</keyword>
<keyword evidence="4 7" id="KW-1133">Transmembrane helix</keyword>
<evidence type="ECO:0000313" key="10">
    <source>
        <dbReference type="EMBL" id="MEA5456889.1"/>
    </source>
</evidence>
<dbReference type="InterPro" id="IPR005548">
    <property type="entry name" value="Cell_div_FtsQ/DivIB_C"/>
</dbReference>
<keyword evidence="1" id="KW-1003">Cell membrane</keyword>
<dbReference type="Pfam" id="PF03799">
    <property type="entry name" value="FtsQ_DivIB_C"/>
    <property type="match status" value="1"/>
</dbReference>
<dbReference type="GO" id="GO:0051301">
    <property type="term" value="P:cell division"/>
    <property type="evidence" value="ECO:0007669"/>
    <property type="project" value="UniProtKB-KW"/>
</dbReference>
<evidence type="ECO:0000256" key="1">
    <source>
        <dbReference type="ARBA" id="ARBA00022475"/>
    </source>
</evidence>
<evidence type="ECO:0000259" key="8">
    <source>
        <dbReference type="Pfam" id="PF03799"/>
    </source>
</evidence>
<feature type="compositionally biased region" description="Low complexity" evidence="6">
    <location>
        <begin position="14"/>
        <end position="24"/>
    </location>
</feature>
<feature type="domain" description="POTRA" evidence="9">
    <location>
        <begin position="149"/>
        <end position="216"/>
    </location>
</feature>
<accession>A0ABU5TB20</accession>
<feature type="compositionally biased region" description="Basic residues" evidence="6">
    <location>
        <begin position="1"/>
        <end position="10"/>
    </location>
</feature>
<feature type="compositionally biased region" description="Basic and acidic residues" evidence="6">
    <location>
        <begin position="53"/>
        <end position="64"/>
    </location>
</feature>
<evidence type="ECO:0000259" key="9">
    <source>
        <dbReference type="Pfam" id="PF08478"/>
    </source>
</evidence>
<organism evidence="10 11">
    <name type="scientific">Sinomonas terricola</name>
    <dbReference type="NCBI Taxonomy" id="3110330"/>
    <lineage>
        <taxon>Bacteria</taxon>
        <taxon>Bacillati</taxon>
        <taxon>Actinomycetota</taxon>
        <taxon>Actinomycetes</taxon>
        <taxon>Micrococcales</taxon>
        <taxon>Micrococcaceae</taxon>
        <taxon>Sinomonas</taxon>
    </lineage>
</organism>
<feature type="compositionally biased region" description="Basic and acidic residues" evidence="6">
    <location>
        <begin position="25"/>
        <end position="39"/>
    </location>
</feature>
<evidence type="ECO:0000256" key="7">
    <source>
        <dbReference type="SAM" id="Phobius"/>
    </source>
</evidence>
<keyword evidence="7" id="KW-0472">Membrane</keyword>
<dbReference type="EMBL" id="JAYGGQ010000018">
    <property type="protein sequence ID" value="MEA5456889.1"/>
    <property type="molecule type" value="Genomic_DNA"/>
</dbReference>
<keyword evidence="2 10" id="KW-0132">Cell division</keyword>
<feature type="region of interest" description="Disordered" evidence="6">
    <location>
        <begin position="1"/>
        <end position="102"/>
    </location>
</feature>
<feature type="compositionally biased region" description="Basic residues" evidence="6">
    <location>
        <begin position="84"/>
        <end position="95"/>
    </location>
</feature>
<feature type="domain" description="Cell division protein FtsQ/DivIB C-terminal" evidence="8">
    <location>
        <begin position="220"/>
        <end position="325"/>
    </location>
</feature>
<dbReference type="InterPro" id="IPR013685">
    <property type="entry name" value="POTRA_FtsQ_type"/>
</dbReference>
<evidence type="ECO:0000313" key="11">
    <source>
        <dbReference type="Proteomes" id="UP001304769"/>
    </source>
</evidence>
<reference evidence="10 11" key="1">
    <citation type="submission" date="2023-12" db="EMBL/GenBank/DDBJ databases">
        <title>Sinomonas terricola sp. nov, isolated from litchi orchard soil in Guangdong, PR China.</title>
        <authorList>
            <person name="Jiaxin W."/>
            <person name="Yang Z."/>
            <person name="Honghui Z."/>
        </authorList>
    </citation>
    <scope>NUCLEOTIDE SEQUENCE [LARGE SCALE GENOMIC DNA]</scope>
    <source>
        <strain evidence="10 11">JGH33</strain>
    </source>
</reference>
<gene>
    <name evidence="10" type="ORF">SPF06_19375</name>
</gene>